<dbReference type="EMBL" id="QXMN01000053">
    <property type="protein sequence ID" value="RIX74297.1"/>
    <property type="molecule type" value="Genomic_DNA"/>
</dbReference>
<sequence length="61" mass="6761">MRESLSGCLSTGTLAATEFMYAVLLLVPREQQMLLRWLRQARASPIQNRKGLTTVLAPTGN</sequence>
<feature type="transmembrane region" description="Helical" evidence="1">
    <location>
        <begin position="6"/>
        <end position="27"/>
    </location>
</feature>
<gene>
    <name evidence="2" type="ORF">D3H34_27720</name>
</gene>
<accession>A0A9X8GSL4</accession>
<evidence type="ECO:0000313" key="2">
    <source>
        <dbReference type="EMBL" id="RIX74297.1"/>
    </source>
</evidence>
<evidence type="ECO:0000313" key="3">
    <source>
        <dbReference type="Proteomes" id="UP000265619"/>
    </source>
</evidence>
<dbReference type="AlphaFoldDB" id="A0A9X8GSL4"/>
<proteinExistence type="predicted"/>
<reference evidence="2 3" key="1">
    <citation type="submission" date="2018-09" db="EMBL/GenBank/DDBJ databases">
        <title>Acidovorax cavernicola nov. sp. isolated from Gruta de las Maravillas (Aracena, Spain).</title>
        <authorList>
            <person name="Jurado V."/>
            <person name="Gutierrez-Patricio S."/>
            <person name="Gonzalez-Pimentel J.L."/>
            <person name="Miller A.Z."/>
            <person name="Laiz L."/>
            <person name="Saiz-Jimenez C."/>
        </authorList>
    </citation>
    <scope>NUCLEOTIDE SEQUENCE [LARGE SCALE GENOMIC DNA]</scope>
    <source>
        <strain evidence="2 3">1011MAR4D40.2</strain>
    </source>
</reference>
<keyword evidence="1" id="KW-0812">Transmembrane</keyword>
<comment type="caution">
    <text evidence="2">The sequence shown here is derived from an EMBL/GenBank/DDBJ whole genome shotgun (WGS) entry which is preliminary data.</text>
</comment>
<dbReference type="Proteomes" id="UP000265619">
    <property type="component" value="Unassembled WGS sequence"/>
</dbReference>
<protein>
    <submittedName>
        <fullName evidence="2">Uncharacterized protein</fullName>
    </submittedName>
</protein>
<evidence type="ECO:0000256" key="1">
    <source>
        <dbReference type="SAM" id="Phobius"/>
    </source>
</evidence>
<keyword evidence="1" id="KW-1133">Transmembrane helix</keyword>
<keyword evidence="1" id="KW-0472">Membrane</keyword>
<name>A0A9X8GSL4_9BURK</name>
<keyword evidence="3" id="KW-1185">Reference proteome</keyword>
<organism evidence="2 3">
    <name type="scientific">Acidovorax cavernicola</name>
    <dbReference type="NCBI Taxonomy" id="1675792"/>
    <lineage>
        <taxon>Bacteria</taxon>
        <taxon>Pseudomonadati</taxon>
        <taxon>Pseudomonadota</taxon>
        <taxon>Betaproteobacteria</taxon>
        <taxon>Burkholderiales</taxon>
        <taxon>Comamonadaceae</taxon>
        <taxon>Acidovorax</taxon>
    </lineage>
</organism>